<dbReference type="GO" id="GO:0004768">
    <property type="term" value="F:stearoyl-CoA 9-desaturase activity"/>
    <property type="evidence" value="ECO:0007669"/>
    <property type="project" value="TreeGrafter"/>
</dbReference>
<comment type="caution">
    <text evidence="16">The sequence shown here is derived from an EMBL/GenBank/DDBJ whole genome shotgun (WGS) entry which is preliminary data.</text>
</comment>
<dbReference type="AlphaFoldDB" id="A0A7I8VJL0"/>
<evidence type="ECO:0000256" key="3">
    <source>
        <dbReference type="ARBA" id="ARBA00022516"/>
    </source>
</evidence>
<comment type="cofactor">
    <cofactor evidence="13">
        <name>Fe(2+)</name>
        <dbReference type="ChEBI" id="CHEBI:29033"/>
    </cofactor>
</comment>
<organism evidence="16 17">
    <name type="scientific">Dimorphilus gyrociliatus</name>
    <dbReference type="NCBI Taxonomy" id="2664684"/>
    <lineage>
        <taxon>Eukaryota</taxon>
        <taxon>Metazoa</taxon>
        <taxon>Spiralia</taxon>
        <taxon>Lophotrochozoa</taxon>
        <taxon>Annelida</taxon>
        <taxon>Polychaeta</taxon>
        <taxon>Polychaeta incertae sedis</taxon>
        <taxon>Dinophilidae</taxon>
        <taxon>Dimorphilus</taxon>
    </lineage>
</organism>
<evidence type="ECO:0000313" key="17">
    <source>
        <dbReference type="Proteomes" id="UP000549394"/>
    </source>
</evidence>
<keyword evidence="12 13" id="KW-0275">Fatty acid biosynthesis</keyword>
<keyword evidence="7 14" id="KW-1133">Transmembrane helix</keyword>
<dbReference type="GO" id="GO:0006636">
    <property type="term" value="P:unsaturated fatty acid biosynthetic process"/>
    <property type="evidence" value="ECO:0007669"/>
    <property type="project" value="TreeGrafter"/>
</dbReference>
<keyword evidence="9" id="KW-0408">Iron</keyword>
<dbReference type="Pfam" id="PF00487">
    <property type="entry name" value="FA_desaturase"/>
    <property type="match status" value="1"/>
</dbReference>
<gene>
    <name evidence="16" type="ORF">DGYR_LOCUS5043</name>
</gene>
<evidence type="ECO:0000256" key="11">
    <source>
        <dbReference type="ARBA" id="ARBA00023136"/>
    </source>
</evidence>
<keyword evidence="6" id="KW-0276">Fatty acid metabolism</keyword>
<protein>
    <submittedName>
        <fullName evidence="16">DgyrCDS5296</fullName>
    </submittedName>
</protein>
<comment type="subcellular location">
    <subcellularLocation>
        <location evidence="1">Membrane</location>
        <topology evidence="1">Multi-pass membrane protein</topology>
    </subcellularLocation>
</comment>
<dbReference type="PANTHER" id="PTHR11351:SF31">
    <property type="entry name" value="DESATURASE 1, ISOFORM A-RELATED"/>
    <property type="match status" value="1"/>
</dbReference>
<evidence type="ECO:0000256" key="14">
    <source>
        <dbReference type="SAM" id="Phobius"/>
    </source>
</evidence>
<evidence type="ECO:0000256" key="12">
    <source>
        <dbReference type="ARBA" id="ARBA00023160"/>
    </source>
</evidence>
<keyword evidence="5" id="KW-0479">Metal-binding</keyword>
<evidence type="ECO:0000259" key="15">
    <source>
        <dbReference type="Pfam" id="PF00487"/>
    </source>
</evidence>
<keyword evidence="17" id="KW-1185">Reference proteome</keyword>
<dbReference type="GO" id="GO:0005506">
    <property type="term" value="F:iron ion binding"/>
    <property type="evidence" value="ECO:0007669"/>
    <property type="project" value="TreeGrafter"/>
</dbReference>
<dbReference type="InterPro" id="IPR001522">
    <property type="entry name" value="FADS-1_CS"/>
</dbReference>
<evidence type="ECO:0000313" key="16">
    <source>
        <dbReference type="EMBL" id="CAD5116406.1"/>
    </source>
</evidence>
<keyword evidence="11 14" id="KW-0472">Membrane</keyword>
<evidence type="ECO:0000256" key="4">
    <source>
        <dbReference type="ARBA" id="ARBA00022692"/>
    </source>
</evidence>
<dbReference type="CDD" id="cd03505">
    <property type="entry name" value="Delta9-FADS-like"/>
    <property type="match status" value="1"/>
</dbReference>
<evidence type="ECO:0000256" key="1">
    <source>
        <dbReference type="ARBA" id="ARBA00004141"/>
    </source>
</evidence>
<evidence type="ECO:0000256" key="5">
    <source>
        <dbReference type="ARBA" id="ARBA00022723"/>
    </source>
</evidence>
<dbReference type="PRINTS" id="PR00075">
    <property type="entry name" value="FACDDSATRASE"/>
</dbReference>
<dbReference type="PROSITE" id="PS00476">
    <property type="entry name" value="FATTY_ACID_DESATUR_1"/>
    <property type="match status" value="1"/>
</dbReference>
<accession>A0A7I8VJL0</accession>
<feature type="transmembrane region" description="Helical" evidence="14">
    <location>
        <begin position="184"/>
        <end position="205"/>
    </location>
</feature>
<sequence>MPPRNLEKCVYVTEADQKDELEAVIEQNQPAKQPPTKIVWRNVIWMIYLHIAALYGVYLMYYCKWQSWIWFAVTYGMSGLGITAGAHRLWAHRSYKAKLPLRIVLAIWNTMAFQNDVIEWSRDHRVHHKYSETDADPHNANRGFFFSHVGWLLVRKHPEVRAKGKRVNIDDLLADPVLVFQRKVYLPAMIFTCFFFPSLVAWYFWGESWWTAFFTVGILRYTLVLNATWAVNSVAHMFGNKPYDREISPVETLSVAVAALGEGYHNYHHTFPQDYSASEFGWGRNCTTAFIDFCAWIGQAYGMKKISPEMIKRRMERTGDGSTGFGYTNPPKKLD</sequence>
<feature type="transmembrane region" description="Helical" evidence="14">
    <location>
        <begin position="211"/>
        <end position="231"/>
    </location>
</feature>
<dbReference type="OrthoDB" id="10260134at2759"/>
<keyword evidence="8 13" id="KW-0560">Oxidoreductase</keyword>
<evidence type="ECO:0000256" key="6">
    <source>
        <dbReference type="ARBA" id="ARBA00022832"/>
    </source>
</evidence>
<keyword evidence="10" id="KW-0443">Lipid metabolism</keyword>
<comment type="similarity">
    <text evidence="2 13">Belongs to the fatty acid desaturase type 1 family.</text>
</comment>
<dbReference type="PANTHER" id="PTHR11351">
    <property type="entry name" value="ACYL-COA DESATURASE"/>
    <property type="match status" value="1"/>
</dbReference>
<evidence type="ECO:0000256" key="8">
    <source>
        <dbReference type="ARBA" id="ARBA00023002"/>
    </source>
</evidence>
<reference evidence="16 17" key="1">
    <citation type="submission" date="2020-08" db="EMBL/GenBank/DDBJ databases">
        <authorList>
            <person name="Hejnol A."/>
        </authorList>
    </citation>
    <scope>NUCLEOTIDE SEQUENCE [LARGE SCALE GENOMIC DNA]</scope>
</reference>
<feature type="transmembrane region" description="Helical" evidence="14">
    <location>
        <begin position="68"/>
        <end position="90"/>
    </location>
</feature>
<dbReference type="EMBL" id="CAJFCJ010000006">
    <property type="protein sequence ID" value="CAD5116406.1"/>
    <property type="molecule type" value="Genomic_DNA"/>
</dbReference>
<evidence type="ECO:0000256" key="13">
    <source>
        <dbReference type="RuleBase" id="RU000581"/>
    </source>
</evidence>
<evidence type="ECO:0000256" key="7">
    <source>
        <dbReference type="ARBA" id="ARBA00022989"/>
    </source>
</evidence>
<comment type="domain">
    <text evidence="13">The histidine box domains are involved in binding the catalytic metal ions.</text>
</comment>
<proteinExistence type="inferred from homology"/>
<name>A0A7I8VJL0_9ANNE</name>
<dbReference type="InterPro" id="IPR015876">
    <property type="entry name" value="Acyl-CoA_DS"/>
</dbReference>
<evidence type="ECO:0000256" key="9">
    <source>
        <dbReference type="ARBA" id="ARBA00023004"/>
    </source>
</evidence>
<keyword evidence="3 13" id="KW-0444">Lipid biosynthesis</keyword>
<feature type="domain" description="Fatty acid desaturase" evidence="15">
    <location>
        <begin position="68"/>
        <end position="273"/>
    </location>
</feature>
<dbReference type="InterPro" id="IPR005804">
    <property type="entry name" value="FA_desaturase_dom"/>
</dbReference>
<feature type="transmembrane region" description="Helical" evidence="14">
    <location>
        <begin position="43"/>
        <end position="62"/>
    </location>
</feature>
<evidence type="ECO:0000256" key="2">
    <source>
        <dbReference type="ARBA" id="ARBA00009295"/>
    </source>
</evidence>
<keyword evidence="4 13" id="KW-0812">Transmembrane</keyword>
<dbReference type="Proteomes" id="UP000549394">
    <property type="component" value="Unassembled WGS sequence"/>
</dbReference>
<dbReference type="GO" id="GO:0005789">
    <property type="term" value="C:endoplasmic reticulum membrane"/>
    <property type="evidence" value="ECO:0007669"/>
    <property type="project" value="TreeGrafter"/>
</dbReference>
<evidence type="ECO:0000256" key="10">
    <source>
        <dbReference type="ARBA" id="ARBA00023098"/>
    </source>
</evidence>